<comment type="caution">
    <text evidence="1">The sequence shown here is derived from an EMBL/GenBank/DDBJ whole genome shotgun (WGS) entry which is preliminary data.</text>
</comment>
<name>A0A9W6LBG3_9BACT</name>
<organism evidence="1 2">
    <name type="scientific">Geobacter hydrogenophilus</name>
    <dbReference type="NCBI Taxonomy" id="40983"/>
    <lineage>
        <taxon>Bacteria</taxon>
        <taxon>Pseudomonadati</taxon>
        <taxon>Thermodesulfobacteriota</taxon>
        <taxon>Desulfuromonadia</taxon>
        <taxon>Geobacterales</taxon>
        <taxon>Geobacteraceae</taxon>
        <taxon>Geobacter</taxon>
    </lineage>
</organism>
<keyword evidence="2" id="KW-1185">Reference proteome</keyword>
<evidence type="ECO:0000313" key="2">
    <source>
        <dbReference type="Proteomes" id="UP001144352"/>
    </source>
</evidence>
<reference evidence="1" key="1">
    <citation type="submission" date="2022-12" db="EMBL/GenBank/DDBJ databases">
        <title>Reference genome sequencing for broad-spectrum identification of bacterial and archaeal isolates by mass spectrometry.</title>
        <authorList>
            <person name="Sekiguchi Y."/>
            <person name="Tourlousse D.M."/>
        </authorList>
    </citation>
    <scope>NUCLEOTIDE SEQUENCE</scope>
    <source>
        <strain evidence="1">H2</strain>
    </source>
</reference>
<dbReference type="Proteomes" id="UP001144352">
    <property type="component" value="Unassembled WGS sequence"/>
</dbReference>
<evidence type="ECO:0000313" key="1">
    <source>
        <dbReference type="EMBL" id="GLI36930.1"/>
    </source>
</evidence>
<sequence>MEKRPVSQLMLNGAWLVKAANGEYLDVEVGKDGAPKRFVTVPVSRVRHLFRFAAPDEWAKGKQCPMLAEPVPMEHAAAVRGVKGAPLAPAVQLPVAVAHDGCMGFRLTLLAETARAMRSLTVSPLHDASRSARGRAMAGELMEGIEEKQRFFAIDMNTTAILRTSSTVGFPQFEGEAKRAFDVIAQQLRFDPHSDRLDEAALDRLHRPNDISESAWQQVGDQLRLEIHYRFLCKSYFEALTHFVQNVFIANSGVVETVGDLVKLDKNQGVNLLIQGMFSLVAKGVGALPFPGSGVVSGALGALFSWMLQDQGPNATTLAVALVNARDGLSDLFNKLITSIQKMQGAVYSDWGKLSEMGMALEREDGSRCWPEEDGDLRREASRLMEISVWKDLVKIKWHHMTSSSDPAFLSRYTEADKQAYESKNRNYWVEYRAGTETNLFGKKTNGFYVTYHWLGYGNMWVWHHEPDNAMCDRLFTKLKVTRQEVFMDTSWNLGRETFIVQNYPVPM</sequence>
<dbReference type="EMBL" id="BSDS01000001">
    <property type="protein sequence ID" value="GLI36930.1"/>
    <property type="molecule type" value="Genomic_DNA"/>
</dbReference>
<proteinExistence type="predicted"/>
<accession>A0A9W6LBG3</accession>
<dbReference type="RefSeq" id="WP_214187275.1">
    <property type="nucleotide sequence ID" value="NZ_BSDS01000001.1"/>
</dbReference>
<gene>
    <name evidence="1" type="ORF">GHYDROH2_04310</name>
</gene>
<dbReference type="AlphaFoldDB" id="A0A9W6LBG3"/>
<protein>
    <submittedName>
        <fullName evidence="1">Uncharacterized protein</fullName>
    </submittedName>
</protein>